<comment type="caution">
    <text evidence="4">The sequence shown here is derived from an EMBL/GenBank/DDBJ whole genome shotgun (WGS) entry which is preliminary data.</text>
</comment>
<dbReference type="Pfam" id="PF03067">
    <property type="entry name" value="LPMO_10"/>
    <property type="match status" value="1"/>
</dbReference>
<feature type="chain" id="PRO_5012284301" description="Chitin-binding type-4 domain-containing protein" evidence="2">
    <location>
        <begin position="29"/>
        <end position="356"/>
    </location>
</feature>
<keyword evidence="1" id="KW-1133">Transmembrane helix</keyword>
<dbReference type="AlphaFoldDB" id="A0A210QT02"/>
<evidence type="ECO:0000313" key="5">
    <source>
        <dbReference type="Proteomes" id="UP000242188"/>
    </source>
</evidence>
<accession>A0A210QT02</accession>
<keyword evidence="1" id="KW-0472">Membrane</keyword>
<dbReference type="EMBL" id="NEDP02002059">
    <property type="protein sequence ID" value="OWF51842.1"/>
    <property type="molecule type" value="Genomic_DNA"/>
</dbReference>
<feature type="signal peptide" evidence="2">
    <location>
        <begin position="1"/>
        <end position="28"/>
    </location>
</feature>
<feature type="transmembrane region" description="Helical" evidence="1">
    <location>
        <begin position="332"/>
        <end position="352"/>
    </location>
</feature>
<feature type="domain" description="Chitin-binding type-4" evidence="3">
    <location>
        <begin position="29"/>
        <end position="220"/>
    </location>
</feature>
<protein>
    <recommendedName>
        <fullName evidence="3">Chitin-binding type-4 domain-containing protein</fullName>
    </recommendedName>
</protein>
<organism evidence="4 5">
    <name type="scientific">Mizuhopecten yessoensis</name>
    <name type="common">Japanese scallop</name>
    <name type="synonym">Patinopecten yessoensis</name>
    <dbReference type="NCBI Taxonomy" id="6573"/>
    <lineage>
        <taxon>Eukaryota</taxon>
        <taxon>Metazoa</taxon>
        <taxon>Spiralia</taxon>
        <taxon>Lophotrochozoa</taxon>
        <taxon>Mollusca</taxon>
        <taxon>Bivalvia</taxon>
        <taxon>Autobranchia</taxon>
        <taxon>Pteriomorphia</taxon>
        <taxon>Pectinida</taxon>
        <taxon>Pectinoidea</taxon>
        <taxon>Pectinidae</taxon>
        <taxon>Mizuhopecten</taxon>
    </lineage>
</organism>
<dbReference type="Proteomes" id="UP000242188">
    <property type="component" value="Unassembled WGS sequence"/>
</dbReference>
<evidence type="ECO:0000259" key="3">
    <source>
        <dbReference type="Pfam" id="PF03067"/>
    </source>
</evidence>
<sequence>MASRPGKMRLKILVFNILLSCALDSVYGHGRLIDPPSRSTMWRYGFSNPPNYNDNQLYCGGLQVQYEQNGGKCGLCGDNWAGVHENEAGGKYANGIIARTFKSGQVMTIRIELTANHKGYFEFKLCANDDPRKKVTQDCLDQYVLEVVNPDIRGTKYPVPNKNGHQKLELQVRLPSGVRCRDCLLQWKYNAGNSWGRDSNTGEQCLGCGNQEQFYGCADIAIGHTDIQEGLSLITGKNMKTSNSMTIPPPPPEGLTFGDTWNSRPTQQGGPLVTQSFAQATEKGVIVYKDFEEFRRRFQNSRIQPCVCHACVGSTCVCECFFSGHTSHVPTWYHRICILLVAIVTCLMTYYANKDP</sequence>
<dbReference type="OrthoDB" id="64893at2759"/>
<dbReference type="InterPro" id="IPR004302">
    <property type="entry name" value="Cellulose/chitin-bd_N"/>
</dbReference>
<evidence type="ECO:0000256" key="2">
    <source>
        <dbReference type="SAM" id="SignalP"/>
    </source>
</evidence>
<keyword evidence="2" id="KW-0732">Signal</keyword>
<evidence type="ECO:0000256" key="1">
    <source>
        <dbReference type="SAM" id="Phobius"/>
    </source>
</evidence>
<keyword evidence="5" id="KW-1185">Reference proteome</keyword>
<evidence type="ECO:0000313" key="4">
    <source>
        <dbReference type="EMBL" id="OWF51842.1"/>
    </source>
</evidence>
<keyword evidence="1" id="KW-0812">Transmembrane</keyword>
<name>A0A210QT02_MIZYE</name>
<gene>
    <name evidence="4" type="ORF">KP79_PYT05652</name>
</gene>
<proteinExistence type="predicted"/>
<reference evidence="4 5" key="1">
    <citation type="journal article" date="2017" name="Nat. Ecol. Evol.">
        <title>Scallop genome provides insights into evolution of bilaterian karyotype and development.</title>
        <authorList>
            <person name="Wang S."/>
            <person name="Zhang J."/>
            <person name="Jiao W."/>
            <person name="Li J."/>
            <person name="Xun X."/>
            <person name="Sun Y."/>
            <person name="Guo X."/>
            <person name="Huan P."/>
            <person name="Dong B."/>
            <person name="Zhang L."/>
            <person name="Hu X."/>
            <person name="Sun X."/>
            <person name="Wang J."/>
            <person name="Zhao C."/>
            <person name="Wang Y."/>
            <person name="Wang D."/>
            <person name="Huang X."/>
            <person name="Wang R."/>
            <person name="Lv J."/>
            <person name="Li Y."/>
            <person name="Zhang Z."/>
            <person name="Liu B."/>
            <person name="Lu W."/>
            <person name="Hui Y."/>
            <person name="Liang J."/>
            <person name="Zhou Z."/>
            <person name="Hou R."/>
            <person name="Li X."/>
            <person name="Liu Y."/>
            <person name="Li H."/>
            <person name="Ning X."/>
            <person name="Lin Y."/>
            <person name="Zhao L."/>
            <person name="Xing Q."/>
            <person name="Dou J."/>
            <person name="Li Y."/>
            <person name="Mao J."/>
            <person name="Guo H."/>
            <person name="Dou H."/>
            <person name="Li T."/>
            <person name="Mu C."/>
            <person name="Jiang W."/>
            <person name="Fu Q."/>
            <person name="Fu X."/>
            <person name="Miao Y."/>
            <person name="Liu J."/>
            <person name="Yu Q."/>
            <person name="Li R."/>
            <person name="Liao H."/>
            <person name="Li X."/>
            <person name="Kong Y."/>
            <person name="Jiang Z."/>
            <person name="Chourrout D."/>
            <person name="Li R."/>
            <person name="Bao Z."/>
        </authorList>
    </citation>
    <scope>NUCLEOTIDE SEQUENCE [LARGE SCALE GENOMIC DNA]</scope>
    <source>
        <strain evidence="4 5">PY_sf001</strain>
    </source>
</reference>